<dbReference type="EMBL" id="NKQK01000003">
    <property type="protein sequence ID" value="PSS33817.1"/>
    <property type="molecule type" value="Genomic_DNA"/>
</dbReference>
<keyword evidence="2" id="KW-1185">Reference proteome</keyword>
<reference evidence="1 2" key="1">
    <citation type="submission" date="2017-07" db="EMBL/GenBank/DDBJ databases">
        <title>An improved, manually edited Actinidia chinensis var. chinensis (kiwifruit) genome highlights the challenges associated with draft genomes and gene prediction in plants.</title>
        <authorList>
            <person name="Pilkington S."/>
            <person name="Crowhurst R."/>
            <person name="Hilario E."/>
            <person name="Nardozza S."/>
            <person name="Fraser L."/>
            <person name="Peng Y."/>
            <person name="Gunaseelan K."/>
            <person name="Simpson R."/>
            <person name="Tahir J."/>
            <person name="Deroles S."/>
            <person name="Templeton K."/>
            <person name="Luo Z."/>
            <person name="Davy M."/>
            <person name="Cheng C."/>
            <person name="Mcneilage M."/>
            <person name="Scaglione D."/>
            <person name="Liu Y."/>
            <person name="Zhang Q."/>
            <person name="Datson P."/>
            <person name="De Silva N."/>
            <person name="Gardiner S."/>
            <person name="Bassett H."/>
            <person name="Chagne D."/>
            <person name="Mccallum J."/>
            <person name="Dzierzon H."/>
            <person name="Deng C."/>
            <person name="Wang Y.-Y."/>
            <person name="Barron N."/>
            <person name="Manako K."/>
            <person name="Bowen J."/>
            <person name="Foster T."/>
            <person name="Erridge Z."/>
            <person name="Tiffin H."/>
            <person name="Waite C."/>
            <person name="Davies K."/>
            <person name="Grierson E."/>
            <person name="Laing W."/>
            <person name="Kirk R."/>
            <person name="Chen X."/>
            <person name="Wood M."/>
            <person name="Montefiori M."/>
            <person name="Brummell D."/>
            <person name="Schwinn K."/>
            <person name="Catanach A."/>
            <person name="Fullerton C."/>
            <person name="Li D."/>
            <person name="Meiyalaghan S."/>
            <person name="Nieuwenhuizen N."/>
            <person name="Read N."/>
            <person name="Prakash R."/>
            <person name="Hunter D."/>
            <person name="Zhang H."/>
            <person name="Mckenzie M."/>
            <person name="Knabel M."/>
            <person name="Harris A."/>
            <person name="Allan A."/>
            <person name="Chen A."/>
            <person name="Janssen B."/>
            <person name="Plunkett B."/>
            <person name="Dwamena C."/>
            <person name="Voogd C."/>
            <person name="Leif D."/>
            <person name="Lafferty D."/>
            <person name="Souleyre E."/>
            <person name="Varkonyi-Gasic E."/>
            <person name="Gambi F."/>
            <person name="Hanley J."/>
            <person name="Yao J.-L."/>
            <person name="Cheung J."/>
            <person name="David K."/>
            <person name="Warren B."/>
            <person name="Marsh K."/>
            <person name="Snowden K."/>
            <person name="Lin-Wang K."/>
            <person name="Brian L."/>
            <person name="Martinez-Sanchez M."/>
            <person name="Wang M."/>
            <person name="Ileperuma N."/>
            <person name="Macnee N."/>
            <person name="Campin R."/>
            <person name="Mcatee P."/>
            <person name="Drummond R."/>
            <person name="Espley R."/>
            <person name="Ireland H."/>
            <person name="Wu R."/>
            <person name="Atkinson R."/>
            <person name="Karunairetnam S."/>
            <person name="Bulley S."/>
            <person name="Chunkath S."/>
            <person name="Hanley Z."/>
            <person name="Storey R."/>
            <person name="Thrimawithana A."/>
            <person name="Thomson S."/>
            <person name="David C."/>
            <person name="Testolin R."/>
        </authorList>
    </citation>
    <scope>NUCLEOTIDE SEQUENCE [LARGE SCALE GENOMIC DNA]</scope>
    <source>
        <strain evidence="2">cv. Red5</strain>
        <tissue evidence="1">Young leaf</tissue>
    </source>
</reference>
<name>A0A2R6RUW5_ACTCC</name>
<dbReference type="InParanoid" id="A0A2R6RUW5"/>
<dbReference type="Proteomes" id="UP000241394">
    <property type="component" value="Chromosome LG3"/>
</dbReference>
<evidence type="ECO:0000313" key="2">
    <source>
        <dbReference type="Proteomes" id="UP000241394"/>
    </source>
</evidence>
<protein>
    <submittedName>
        <fullName evidence="1">Ion channel POLLUX-like</fullName>
    </submittedName>
</protein>
<dbReference type="OrthoDB" id="1749726at2759"/>
<dbReference type="STRING" id="1590841.A0A2R6RUW5"/>
<gene>
    <name evidence="1" type="ORF">CEY00_Acc04216</name>
</gene>
<comment type="caution">
    <text evidence="1">The sequence shown here is derived from an EMBL/GenBank/DDBJ whole genome shotgun (WGS) entry which is preliminary data.</text>
</comment>
<reference evidence="2" key="2">
    <citation type="journal article" date="2018" name="BMC Genomics">
        <title>A manually annotated Actinidia chinensis var. chinensis (kiwifruit) genome highlights the challenges associated with draft genomes and gene prediction in plants.</title>
        <authorList>
            <person name="Pilkington S.M."/>
            <person name="Crowhurst R."/>
            <person name="Hilario E."/>
            <person name="Nardozza S."/>
            <person name="Fraser L."/>
            <person name="Peng Y."/>
            <person name="Gunaseelan K."/>
            <person name="Simpson R."/>
            <person name="Tahir J."/>
            <person name="Deroles S.C."/>
            <person name="Templeton K."/>
            <person name="Luo Z."/>
            <person name="Davy M."/>
            <person name="Cheng C."/>
            <person name="McNeilage M."/>
            <person name="Scaglione D."/>
            <person name="Liu Y."/>
            <person name="Zhang Q."/>
            <person name="Datson P."/>
            <person name="De Silva N."/>
            <person name="Gardiner S.E."/>
            <person name="Bassett H."/>
            <person name="Chagne D."/>
            <person name="McCallum J."/>
            <person name="Dzierzon H."/>
            <person name="Deng C."/>
            <person name="Wang Y.Y."/>
            <person name="Barron L."/>
            <person name="Manako K."/>
            <person name="Bowen J."/>
            <person name="Foster T.M."/>
            <person name="Erridge Z.A."/>
            <person name="Tiffin H."/>
            <person name="Waite C.N."/>
            <person name="Davies K.M."/>
            <person name="Grierson E.P."/>
            <person name="Laing W.A."/>
            <person name="Kirk R."/>
            <person name="Chen X."/>
            <person name="Wood M."/>
            <person name="Montefiori M."/>
            <person name="Brummell D.A."/>
            <person name="Schwinn K.E."/>
            <person name="Catanach A."/>
            <person name="Fullerton C."/>
            <person name="Li D."/>
            <person name="Meiyalaghan S."/>
            <person name="Nieuwenhuizen N."/>
            <person name="Read N."/>
            <person name="Prakash R."/>
            <person name="Hunter D."/>
            <person name="Zhang H."/>
            <person name="McKenzie M."/>
            <person name="Knabel M."/>
            <person name="Harris A."/>
            <person name="Allan A.C."/>
            <person name="Gleave A."/>
            <person name="Chen A."/>
            <person name="Janssen B.J."/>
            <person name="Plunkett B."/>
            <person name="Ampomah-Dwamena C."/>
            <person name="Voogd C."/>
            <person name="Leif D."/>
            <person name="Lafferty D."/>
            <person name="Souleyre E.J.F."/>
            <person name="Varkonyi-Gasic E."/>
            <person name="Gambi F."/>
            <person name="Hanley J."/>
            <person name="Yao J.L."/>
            <person name="Cheung J."/>
            <person name="David K.M."/>
            <person name="Warren B."/>
            <person name="Marsh K."/>
            <person name="Snowden K.C."/>
            <person name="Lin-Wang K."/>
            <person name="Brian L."/>
            <person name="Martinez-Sanchez M."/>
            <person name="Wang M."/>
            <person name="Ileperuma N."/>
            <person name="Macnee N."/>
            <person name="Campin R."/>
            <person name="McAtee P."/>
            <person name="Drummond R.S.M."/>
            <person name="Espley R.V."/>
            <person name="Ireland H.S."/>
            <person name="Wu R."/>
            <person name="Atkinson R.G."/>
            <person name="Karunairetnam S."/>
            <person name="Bulley S."/>
            <person name="Chunkath S."/>
            <person name="Hanley Z."/>
            <person name="Storey R."/>
            <person name="Thrimawithana A.H."/>
            <person name="Thomson S."/>
            <person name="David C."/>
            <person name="Testolin R."/>
            <person name="Huang H."/>
            <person name="Hellens R.P."/>
            <person name="Schaffer R.J."/>
        </authorList>
    </citation>
    <scope>NUCLEOTIDE SEQUENCE [LARGE SCALE GENOMIC DNA]</scope>
    <source>
        <strain evidence="2">cv. Red5</strain>
    </source>
</reference>
<proteinExistence type="predicted"/>
<evidence type="ECO:0000313" key="1">
    <source>
        <dbReference type="EMBL" id="PSS33817.1"/>
    </source>
</evidence>
<sequence>MLRQLHSPRPWISHPVPGVVQISRHPQRQTTPCSCWWMKSSADSALHVSSSLRNSKGKWDACLQRTCKKLDFPLSLNASDNIHAKDLRVNLKSSTQGIYTIFMVASASSYFILKMVRVNFLNALINVARDIPLSFLGTSLPFACMSSSLNKPTPLGLDVSLPSLQDIRWGFARLIYLFNIQLERNVAT</sequence>
<dbReference type="AlphaFoldDB" id="A0A2R6RUW5"/>
<dbReference type="Gramene" id="PSS33817">
    <property type="protein sequence ID" value="PSS33817"/>
    <property type="gene ID" value="CEY00_Acc04216"/>
</dbReference>
<organism evidence="1 2">
    <name type="scientific">Actinidia chinensis var. chinensis</name>
    <name type="common">Chinese soft-hair kiwi</name>
    <dbReference type="NCBI Taxonomy" id="1590841"/>
    <lineage>
        <taxon>Eukaryota</taxon>
        <taxon>Viridiplantae</taxon>
        <taxon>Streptophyta</taxon>
        <taxon>Embryophyta</taxon>
        <taxon>Tracheophyta</taxon>
        <taxon>Spermatophyta</taxon>
        <taxon>Magnoliopsida</taxon>
        <taxon>eudicotyledons</taxon>
        <taxon>Gunneridae</taxon>
        <taxon>Pentapetalae</taxon>
        <taxon>asterids</taxon>
        <taxon>Ericales</taxon>
        <taxon>Actinidiaceae</taxon>
        <taxon>Actinidia</taxon>
    </lineage>
</organism>
<accession>A0A2R6RUW5</accession>